<dbReference type="GeneID" id="38666437"/>
<gene>
    <name evidence="2" type="ORF">GCM10007116_09390</name>
    <name evidence="1" type="ORF">HS1genome_0932</name>
</gene>
<dbReference type="Proteomes" id="UP000276741">
    <property type="component" value="Chromosome"/>
</dbReference>
<organism evidence="1 3">
    <name type="scientific">Sulfodiicoccus acidiphilus</name>
    <dbReference type="NCBI Taxonomy" id="1670455"/>
    <lineage>
        <taxon>Archaea</taxon>
        <taxon>Thermoproteota</taxon>
        <taxon>Thermoprotei</taxon>
        <taxon>Sulfolobales</taxon>
        <taxon>Sulfolobaceae</taxon>
        <taxon>Sulfodiicoccus</taxon>
    </lineage>
</organism>
<accession>A0A348B2Z1</accession>
<dbReference type="EMBL" id="BMQS01000007">
    <property type="protein sequence ID" value="GGT93789.1"/>
    <property type="molecule type" value="Genomic_DNA"/>
</dbReference>
<dbReference type="AlphaFoldDB" id="A0A348B2Z1"/>
<dbReference type="RefSeq" id="WP_126449827.1">
    <property type="nucleotide sequence ID" value="NZ_AP018553.1"/>
</dbReference>
<keyword evidence="3" id="KW-1185">Reference proteome</keyword>
<dbReference type="EMBL" id="AP018553">
    <property type="protein sequence ID" value="BBD72543.1"/>
    <property type="molecule type" value="Genomic_DNA"/>
</dbReference>
<reference evidence="2" key="1">
    <citation type="journal article" date="2014" name="Int. J. Syst. Evol. Microbiol.">
        <title>Complete genome sequence of Corynebacterium casei LMG S-19264T (=DSM 44701T), isolated from a smear-ripened cheese.</title>
        <authorList>
            <consortium name="US DOE Joint Genome Institute (JGI-PGF)"/>
            <person name="Walter F."/>
            <person name="Albersmeier A."/>
            <person name="Kalinowski J."/>
            <person name="Ruckert C."/>
        </authorList>
    </citation>
    <scope>NUCLEOTIDE SEQUENCE</scope>
    <source>
        <strain evidence="2">JCM 31740</strain>
    </source>
</reference>
<name>A0A348B2Z1_9CREN</name>
<dbReference type="Pfam" id="PF13686">
    <property type="entry name" value="DrsE_2"/>
    <property type="match status" value="1"/>
</dbReference>
<dbReference type="KEGG" id="sacd:HS1genome_0932"/>
<evidence type="ECO:0000313" key="2">
    <source>
        <dbReference type="EMBL" id="GGT93789.1"/>
    </source>
</evidence>
<evidence type="ECO:0000313" key="3">
    <source>
        <dbReference type="Proteomes" id="UP000276741"/>
    </source>
</evidence>
<dbReference type="Gene3D" id="3.40.1260.10">
    <property type="entry name" value="DsrEFH-like"/>
    <property type="match status" value="2"/>
</dbReference>
<dbReference type="Proteomes" id="UP000616143">
    <property type="component" value="Unassembled WGS sequence"/>
</dbReference>
<dbReference type="OrthoDB" id="25864at2157"/>
<dbReference type="SUPFAM" id="SSF75169">
    <property type="entry name" value="DsrEFH-like"/>
    <property type="match status" value="1"/>
</dbReference>
<proteinExistence type="predicted"/>
<reference evidence="1" key="3">
    <citation type="journal article" date="2019" name="BMC Res. Notes">
        <title>Complete genome sequence of the Sulfodiicoccus acidiphilus strain HS-1T, the first crenarchaeon that lacks polB3, isolated from an acidic hot spring in Ohwaku-dani, Hakone, Japan.</title>
        <authorList>
            <person name="Sakai H.D."/>
            <person name="Kurosawa N."/>
        </authorList>
    </citation>
    <scope>NUCLEOTIDE SEQUENCE</scope>
    <source>
        <strain evidence="1">HS-1</strain>
    </source>
</reference>
<protein>
    <submittedName>
        <fullName evidence="1">Peroxiredoxin</fullName>
    </submittedName>
</protein>
<dbReference type="InterPro" id="IPR027396">
    <property type="entry name" value="DsrEFH-like"/>
</dbReference>
<dbReference type="PANTHER" id="PTHR34655">
    <property type="entry name" value="CONSERVED WITHIN P. AEROPHILUM"/>
    <property type="match status" value="1"/>
</dbReference>
<evidence type="ECO:0000313" key="1">
    <source>
        <dbReference type="EMBL" id="BBD72543.1"/>
    </source>
</evidence>
<sequence>MSKLTLLLADNALDKLYHGLVMALDAKTMGWTVKFFVTSQAIVLFTKKSQGKGRMKMGTLARLYVNYSMKRLGLSSAQDMLKEALQEGVEFYVDEIGLKMVGFSKEDIMDGVKLSGGVSFLQEARDSDVVVTL</sequence>
<dbReference type="PANTHER" id="PTHR34655:SF3">
    <property type="match status" value="1"/>
</dbReference>
<dbReference type="InterPro" id="IPR032836">
    <property type="entry name" value="DsrE2-like"/>
</dbReference>
<reference evidence="2" key="4">
    <citation type="submission" date="2020-09" db="EMBL/GenBank/DDBJ databases">
        <authorList>
            <person name="Sun Q."/>
            <person name="Ohkuma M."/>
        </authorList>
    </citation>
    <scope>NUCLEOTIDE SEQUENCE</scope>
    <source>
        <strain evidence="2">JCM 31740</strain>
    </source>
</reference>
<reference evidence="3" key="2">
    <citation type="submission" date="2018-04" db="EMBL/GenBank/DDBJ databases">
        <title>Complete genome sequence of Sulfodiicoccus acidiphilus strain HS-1.</title>
        <authorList>
            <person name="Sakai H.D."/>
            <person name="Kurosawa N."/>
        </authorList>
    </citation>
    <scope>NUCLEOTIDE SEQUENCE [LARGE SCALE GENOMIC DNA]</scope>
    <source>
        <strain evidence="3">HS-1</strain>
    </source>
</reference>